<accession>A0A516NWP0</accession>
<feature type="transmembrane region" description="Helical" evidence="7">
    <location>
        <begin position="282"/>
        <end position="301"/>
    </location>
</feature>
<feature type="compositionally biased region" description="Basic and acidic residues" evidence="8">
    <location>
        <begin position="497"/>
        <end position="512"/>
    </location>
</feature>
<feature type="transmembrane region" description="Helical" evidence="7">
    <location>
        <begin position="313"/>
        <end position="335"/>
    </location>
</feature>
<comment type="pathway">
    <text evidence="7">Protein modification; lipoprotein biosynthesis (diacylglyceryl transfer).</text>
</comment>
<dbReference type="InterPro" id="IPR001640">
    <property type="entry name" value="Lgt"/>
</dbReference>
<proteinExistence type="inferred from homology"/>
<evidence type="ECO:0000256" key="6">
    <source>
        <dbReference type="ARBA" id="ARBA00023136"/>
    </source>
</evidence>
<dbReference type="Pfam" id="PF01790">
    <property type="entry name" value="LGT"/>
    <property type="match status" value="1"/>
</dbReference>
<keyword evidence="6 7" id="KW-0472">Membrane</keyword>
<dbReference type="PANTHER" id="PTHR30589:SF0">
    <property type="entry name" value="PHOSPHATIDYLGLYCEROL--PROLIPOPROTEIN DIACYLGLYCERYL TRANSFERASE"/>
    <property type="match status" value="1"/>
</dbReference>
<evidence type="ECO:0000256" key="4">
    <source>
        <dbReference type="ARBA" id="ARBA00022692"/>
    </source>
</evidence>
<evidence type="ECO:0000256" key="3">
    <source>
        <dbReference type="ARBA" id="ARBA00022679"/>
    </source>
</evidence>
<feature type="transmembrane region" description="Helical" evidence="7">
    <location>
        <begin position="88"/>
        <end position="106"/>
    </location>
</feature>
<dbReference type="KEGG" id="nod:FOH10_08950"/>
<name>A0A516NWP0_9NOCA</name>
<keyword evidence="3 7" id="KW-0808">Transferase</keyword>
<organism evidence="9 10">
    <name type="scientific">Nocardia otitidiscaviarum</name>
    <dbReference type="NCBI Taxonomy" id="1823"/>
    <lineage>
        <taxon>Bacteria</taxon>
        <taxon>Bacillati</taxon>
        <taxon>Actinomycetota</taxon>
        <taxon>Actinomycetes</taxon>
        <taxon>Mycobacteriales</taxon>
        <taxon>Nocardiaceae</taxon>
        <taxon>Nocardia</taxon>
    </lineage>
</organism>
<feature type="transmembrane region" description="Helical" evidence="7">
    <location>
        <begin position="158"/>
        <end position="181"/>
    </location>
</feature>
<evidence type="ECO:0000313" key="10">
    <source>
        <dbReference type="Proteomes" id="UP000317039"/>
    </source>
</evidence>
<evidence type="ECO:0000256" key="5">
    <source>
        <dbReference type="ARBA" id="ARBA00022989"/>
    </source>
</evidence>
<keyword evidence="2 7" id="KW-1003">Cell membrane</keyword>
<comment type="subcellular location">
    <subcellularLocation>
        <location evidence="7">Cell membrane</location>
        <topology evidence="7">Multi-pass membrane protein</topology>
    </subcellularLocation>
</comment>
<dbReference type="GO" id="GO:0005886">
    <property type="term" value="C:plasma membrane"/>
    <property type="evidence" value="ECO:0007669"/>
    <property type="project" value="UniProtKB-SubCell"/>
</dbReference>
<keyword evidence="9" id="KW-0328">Glycosyltransferase</keyword>
<feature type="region of interest" description="Disordered" evidence="8">
    <location>
        <begin position="376"/>
        <end position="512"/>
    </location>
</feature>
<comment type="function">
    <text evidence="7">Catalyzes the transfer of the diacylglyceryl group from phosphatidylglycerol to the sulfhydryl group of the N-terminal cysteine of a prolipoprotein, the first step in the formation of mature lipoproteins.</text>
</comment>
<sequence length="512" mass="54612">MGGSGRADIPAVRAVRSACGGRVDAAVRGVPSRRGVPAFRAWRAASATVGAVTYRVLADSVLSGSAADVLAYIPSPPRGVWEIGPFPLRAYALCIIIGIVAAIWLGEKRWQQRGGEGGTVLDVAMFAVPFGLVGGRLYHVATDWQKYFGANATGDWWAIWEGGLGIWGAVLLGGVGAWIACRIYRIPLPAFGDAIAPGILLAQAIGRLGNWFNQELYGRETTVPWGLEIYLRFDANGQLDMMDGVSTGVVEKVVHPTFLYELVWNLLGVAALLYLDKKFRIGHGRLFALYVAVYCFGRFWVELLRDDEATHIAGIRVNSFTSAIVFLCAIAYFVLATKGRETAEQLRSKDDRPWPWQLSKLRAYGAAGAATAATATAAGDAAEGDSAEDDSVPLTKGTEAETEAAADAEATAGRQPTGEGATDKEAADKESTEKDSTDKEPTDKEPTDKEPTDTEPAEKAFGSGSTESDDNETDPADDNPSENAETAKPASPTTRPEQTDPAKSGDTDDTKS</sequence>
<feature type="transmembrane region" description="Helical" evidence="7">
    <location>
        <begin position="188"/>
        <end position="206"/>
    </location>
</feature>
<feature type="transmembrane region" description="Helical" evidence="7">
    <location>
        <begin position="118"/>
        <end position="138"/>
    </location>
</feature>
<dbReference type="PROSITE" id="PS01311">
    <property type="entry name" value="LGT"/>
    <property type="match status" value="1"/>
</dbReference>
<comment type="catalytic activity">
    <reaction evidence="7">
        <text>L-cysteinyl-[prolipoprotein] + a 1,2-diacyl-sn-glycero-3-phospho-(1'-sn-glycerol) = an S-1,2-diacyl-sn-glyceryl-L-cysteinyl-[prolipoprotein] + sn-glycerol 1-phosphate + H(+)</text>
        <dbReference type="Rhea" id="RHEA:56712"/>
        <dbReference type="Rhea" id="RHEA-COMP:14679"/>
        <dbReference type="Rhea" id="RHEA-COMP:14680"/>
        <dbReference type="ChEBI" id="CHEBI:15378"/>
        <dbReference type="ChEBI" id="CHEBI:29950"/>
        <dbReference type="ChEBI" id="CHEBI:57685"/>
        <dbReference type="ChEBI" id="CHEBI:64716"/>
        <dbReference type="ChEBI" id="CHEBI:140658"/>
        <dbReference type="EC" id="2.5.1.145"/>
    </reaction>
</comment>
<dbReference type="GO" id="GO:0008961">
    <property type="term" value="F:phosphatidylglycerol-prolipoprotein diacylglyceryl transferase activity"/>
    <property type="evidence" value="ECO:0007669"/>
    <property type="project" value="UniProtKB-UniRule"/>
</dbReference>
<feature type="binding site" evidence="7">
    <location>
        <position position="207"/>
    </location>
    <ligand>
        <name>a 1,2-diacyl-sn-glycero-3-phospho-(1'-sn-glycerol)</name>
        <dbReference type="ChEBI" id="CHEBI:64716"/>
    </ligand>
</feature>
<comment type="similarity">
    <text evidence="1 7">Belongs to the Lgt family.</text>
</comment>
<dbReference type="GO" id="GO:0042158">
    <property type="term" value="P:lipoprotein biosynthetic process"/>
    <property type="evidence" value="ECO:0007669"/>
    <property type="project" value="UniProtKB-UniRule"/>
</dbReference>
<reference evidence="9 10" key="1">
    <citation type="submission" date="2019-07" db="EMBL/GenBank/DDBJ databases">
        <title>Complete Genome Sequence and Methylome Analysis of Nocardia otitidis-caviarum NEB252.</title>
        <authorList>
            <person name="Fomenkov A."/>
            <person name="Anton B.P."/>
            <person name="Vincze T."/>
            <person name="Roberts R.J."/>
        </authorList>
    </citation>
    <scope>NUCLEOTIDE SEQUENCE [LARGE SCALE GENOMIC DNA]</scope>
    <source>
        <strain evidence="9 10">NEB252</strain>
    </source>
</reference>
<dbReference type="EC" id="2.5.1.145" evidence="7"/>
<protein>
    <recommendedName>
        <fullName evidence="7">Phosphatidylglycerol--prolipoprotein diacylglyceryl transferase</fullName>
        <ecNumber evidence="7">2.5.1.145</ecNumber>
    </recommendedName>
</protein>
<dbReference type="Proteomes" id="UP000317039">
    <property type="component" value="Chromosome"/>
</dbReference>
<dbReference type="AlphaFoldDB" id="A0A516NWP0"/>
<feature type="compositionally biased region" description="Basic and acidic residues" evidence="8">
    <location>
        <begin position="421"/>
        <end position="458"/>
    </location>
</feature>
<feature type="transmembrane region" description="Helical" evidence="7">
    <location>
        <begin position="258"/>
        <end position="275"/>
    </location>
</feature>
<keyword evidence="9" id="KW-0449">Lipoprotein</keyword>
<dbReference type="PANTHER" id="PTHR30589">
    <property type="entry name" value="PROLIPOPROTEIN DIACYLGLYCERYL TRANSFERASE"/>
    <property type="match status" value="1"/>
</dbReference>
<feature type="compositionally biased region" description="Acidic residues" evidence="8">
    <location>
        <begin position="467"/>
        <end position="480"/>
    </location>
</feature>
<feature type="compositionally biased region" description="Acidic residues" evidence="8">
    <location>
        <begin position="382"/>
        <end position="391"/>
    </location>
</feature>
<evidence type="ECO:0000256" key="8">
    <source>
        <dbReference type="SAM" id="MobiDB-lite"/>
    </source>
</evidence>
<gene>
    <name evidence="7" type="primary">lgt</name>
    <name evidence="9" type="ORF">FOH10_08950</name>
</gene>
<evidence type="ECO:0000256" key="2">
    <source>
        <dbReference type="ARBA" id="ARBA00022475"/>
    </source>
</evidence>
<keyword evidence="4 7" id="KW-0812">Transmembrane</keyword>
<dbReference type="NCBIfam" id="TIGR00544">
    <property type="entry name" value="lgt"/>
    <property type="match status" value="1"/>
</dbReference>
<evidence type="ECO:0000256" key="1">
    <source>
        <dbReference type="ARBA" id="ARBA00007150"/>
    </source>
</evidence>
<evidence type="ECO:0000256" key="7">
    <source>
        <dbReference type="HAMAP-Rule" id="MF_01147"/>
    </source>
</evidence>
<evidence type="ECO:0000313" key="9">
    <source>
        <dbReference type="EMBL" id="QDP83320.1"/>
    </source>
</evidence>
<dbReference type="UniPathway" id="UPA00664"/>
<keyword evidence="5 7" id="KW-1133">Transmembrane helix</keyword>
<dbReference type="HAMAP" id="MF_01147">
    <property type="entry name" value="Lgt"/>
    <property type="match status" value="1"/>
</dbReference>
<dbReference type="EMBL" id="CP041695">
    <property type="protein sequence ID" value="QDP83320.1"/>
    <property type="molecule type" value="Genomic_DNA"/>
</dbReference>